<name>A0A5C6GBE9_METRR</name>
<evidence type="ECO:0000313" key="3">
    <source>
        <dbReference type="EMBL" id="TWU74048.1"/>
    </source>
</evidence>
<dbReference type="SUPFAM" id="SSF53474">
    <property type="entry name" value="alpha/beta-Hydrolases"/>
    <property type="match status" value="1"/>
</dbReference>
<reference evidence="4" key="1">
    <citation type="submission" date="2018-12" db="EMBL/GenBank/DDBJ databases">
        <title>The complete genome of Metarhizium rileyi, a key fungal pathogen of Lepidoptera.</title>
        <authorList>
            <person name="Binneck E."/>
            <person name="Lastra C.C.L."/>
            <person name="Sosa-Gomez D.R."/>
        </authorList>
    </citation>
    <scope>NUCLEOTIDE SEQUENCE [LARGE SCALE GENOMIC DNA]</scope>
    <source>
        <strain evidence="4">Cep018-CH2</strain>
    </source>
</reference>
<dbReference type="InterPro" id="IPR000073">
    <property type="entry name" value="AB_hydrolase_1"/>
</dbReference>
<evidence type="ECO:0000256" key="1">
    <source>
        <dbReference type="ARBA" id="ARBA00008645"/>
    </source>
</evidence>
<sequence>MSPPGILLVAMTPRPGLPLSQFHEWYNNEHGPTRLRLPQIFSNGFRYKATCNGQPAFMALYDVTGMDHLETKTYTALRENRSTREVNTISQVDVKRYLFDLLYTKESPLFTPIESLADEEADGLVTVAVDITLTDADGAGDQYQKWFVQEHGELLAKVPGWLRSRLFKTPTLEDSGKLVYFCLHDYAKQNGLEGEEHVRSMHTKWRNDVFQKYVASKRRQTWSLFYVFGPAPRDLSSLSELHPSAAFKSADGKTTTSPGSNPIISSYITTKDCLDIPYRLEGNSSPAAPTIAFSNSLLTSLHMWDSFVAILTRSRPDLRVLRYDTRGRHAIPQPPVAATLNTITDDLKLLLDSLRIDKLYALIGVSLGGATTLNFAIKYPTRLGKFIACDFNATSSLANTQAWKDRVATARGHEGRGMKELAAQTVERWFHPATMEKKHAAQEMTDMLASNDIEGFANSCTALWDYDMKPDMQACKVPGLFVVGEADAKGAVVKAMEGFRGLLGEGGSELRIVPSTGHLPMFEDPDAFYAGVGDFL</sequence>
<dbReference type="InterPro" id="IPR029058">
    <property type="entry name" value="AB_hydrolase_fold"/>
</dbReference>
<proteinExistence type="inferred from homology"/>
<comment type="similarity">
    <text evidence="1">Belongs to the AB hydrolase superfamily.</text>
</comment>
<protein>
    <recommendedName>
        <fullName evidence="2">AB hydrolase-1 domain-containing protein</fullName>
    </recommendedName>
</protein>
<dbReference type="Gene3D" id="3.40.50.1820">
    <property type="entry name" value="alpha/beta hydrolase"/>
    <property type="match status" value="1"/>
</dbReference>
<dbReference type="Pfam" id="PF12697">
    <property type="entry name" value="Abhydrolase_6"/>
    <property type="match status" value="1"/>
</dbReference>
<dbReference type="Proteomes" id="UP000317257">
    <property type="component" value="Unassembled WGS sequence"/>
</dbReference>
<dbReference type="EMBL" id="SBHS01000013">
    <property type="protein sequence ID" value="TWU74048.1"/>
    <property type="molecule type" value="Genomic_DNA"/>
</dbReference>
<feature type="domain" description="AB hydrolase-1" evidence="2">
    <location>
        <begin position="303"/>
        <end position="529"/>
    </location>
</feature>
<dbReference type="AlphaFoldDB" id="A0A5C6GBE9"/>
<evidence type="ECO:0000259" key="2">
    <source>
        <dbReference type="Pfam" id="PF12697"/>
    </source>
</evidence>
<comment type="caution">
    <text evidence="3">The sequence shown here is derived from an EMBL/GenBank/DDBJ whole genome shotgun (WGS) entry which is preliminary data.</text>
</comment>
<accession>A0A5C6GBE9</accession>
<gene>
    <name evidence="3" type="ORF">ED733_002784</name>
</gene>
<evidence type="ECO:0000313" key="4">
    <source>
        <dbReference type="Proteomes" id="UP000317257"/>
    </source>
</evidence>
<dbReference type="PANTHER" id="PTHR43039">
    <property type="entry name" value="ESTERASE-RELATED"/>
    <property type="match status" value="1"/>
</dbReference>
<organism evidence="3 4">
    <name type="scientific">Metarhizium rileyi (strain RCEF 4871)</name>
    <name type="common">Nomuraea rileyi</name>
    <dbReference type="NCBI Taxonomy" id="1649241"/>
    <lineage>
        <taxon>Eukaryota</taxon>
        <taxon>Fungi</taxon>
        <taxon>Dikarya</taxon>
        <taxon>Ascomycota</taxon>
        <taxon>Pezizomycotina</taxon>
        <taxon>Sordariomycetes</taxon>
        <taxon>Hypocreomycetidae</taxon>
        <taxon>Hypocreales</taxon>
        <taxon>Clavicipitaceae</taxon>
        <taxon>Metarhizium</taxon>
    </lineage>
</organism>